<evidence type="ECO:0000256" key="5">
    <source>
        <dbReference type="ARBA" id="ARBA00022679"/>
    </source>
</evidence>
<proteinExistence type="inferred from homology"/>
<dbReference type="InterPro" id="IPR048355">
    <property type="entry name" value="MS_C"/>
</dbReference>
<dbReference type="PANTHER" id="PTHR42902:SF1">
    <property type="entry name" value="MALATE SYNTHASE 1-RELATED"/>
    <property type="match status" value="1"/>
</dbReference>
<dbReference type="InterPro" id="IPR044856">
    <property type="entry name" value="Malate_synth_C_sf"/>
</dbReference>
<evidence type="ECO:0000313" key="9">
    <source>
        <dbReference type="EMBL" id="VTP62366.1"/>
    </source>
</evidence>
<evidence type="ECO:0000256" key="1">
    <source>
        <dbReference type="ARBA" id="ARBA00006394"/>
    </source>
</evidence>
<dbReference type="EMBL" id="LR590464">
    <property type="protein sequence ID" value="VTP62366.1"/>
    <property type="molecule type" value="Genomic_DNA"/>
</dbReference>
<dbReference type="GO" id="GO:0006099">
    <property type="term" value="P:tricarboxylic acid cycle"/>
    <property type="evidence" value="ECO:0007669"/>
    <property type="project" value="UniProtKB-KW"/>
</dbReference>
<dbReference type="PANTHER" id="PTHR42902">
    <property type="entry name" value="MALATE SYNTHASE"/>
    <property type="match status" value="1"/>
</dbReference>
<reference evidence="9 10" key="1">
    <citation type="submission" date="2019-05" db="EMBL/GenBank/DDBJ databases">
        <authorList>
            <consortium name="Pathogen Informatics"/>
        </authorList>
    </citation>
    <scope>NUCLEOTIDE SEQUENCE [LARGE SCALE GENOMIC DNA]</scope>
    <source>
        <strain evidence="9 10">NCTC13032</strain>
    </source>
</reference>
<comment type="similarity">
    <text evidence="1">Belongs to the malate synthase family.</text>
</comment>
<dbReference type="Gene3D" id="3.20.20.360">
    <property type="entry name" value="Malate synthase, domain 3"/>
    <property type="match status" value="1"/>
</dbReference>
<dbReference type="InterPro" id="IPR006252">
    <property type="entry name" value="Malate_synthA"/>
</dbReference>
<organism evidence="9 10">
    <name type="scientific">Leclercia adecarboxylata</name>
    <dbReference type="NCBI Taxonomy" id="83655"/>
    <lineage>
        <taxon>Bacteria</taxon>
        <taxon>Pseudomonadati</taxon>
        <taxon>Pseudomonadota</taxon>
        <taxon>Gammaproteobacteria</taxon>
        <taxon>Enterobacterales</taxon>
        <taxon>Enterobacteriaceae</taxon>
        <taxon>Leclercia</taxon>
    </lineage>
</organism>
<evidence type="ECO:0000256" key="2">
    <source>
        <dbReference type="ARBA" id="ARBA00012636"/>
    </source>
</evidence>
<dbReference type="FunFam" id="1.20.1220.12:FF:000001">
    <property type="entry name" value="Malate synthase"/>
    <property type="match status" value="1"/>
</dbReference>
<feature type="domain" description="Malate synthase C-terminal" evidence="8">
    <location>
        <begin position="64"/>
        <end position="183"/>
    </location>
</feature>
<evidence type="ECO:0000259" key="7">
    <source>
        <dbReference type="Pfam" id="PF01274"/>
    </source>
</evidence>
<dbReference type="Pfam" id="PF01274">
    <property type="entry name" value="MS_TIM-barrel"/>
    <property type="match status" value="1"/>
</dbReference>
<evidence type="ECO:0000256" key="4">
    <source>
        <dbReference type="ARBA" id="ARBA00022532"/>
    </source>
</evidence>
<dbReference type="Gene3D" id="1.20.1220.12">
    <property type="entry name" value="Malate synthase, domain III"/>
    <property type="match status" value="1"/>
</dbReference>
<keyword evidence="3" id="KW-0329">Glyoxylate bypass</keyword>
<keyword evidence="9" id="KW-0012">Acyltransferase</keyword>
<protein>
    <recommendedName>
        <fullName evidence="2">malate synthase</fullName>
        <ecNumber evidence="2">2.3.3.9</ecNumber>
    </recommendedName>
</protein>
<feature type="domain" description="Malate synthase TIM barrel" evidence="7">
    <location>
        <begin position="2"/>
        <end position="59"/>
    </location>
</feature>
<dbReference type="AlphaFoldDB" id="A0A4U9HH07"/>
<sequence>MKADKELEANNGHDGTWVAHPGLADTAMEVFNRILGDNKNQLHVTREDDAPVTAAQLLEPCEGERTEEGMRANIRVAVQYIEAWISGNGCVPIYGLMEDAATAEISRTSIWQWIHHQKTLSNGKPVTKALFRQMLSEEMLNIQEELGEHRFSSGRFDAAARLMEQITTSDELIDFLTLPGYRLLA</sequence>
<dbReference type="GO" id="GO:0005737">
    <property type="term" value="C:cytoplasm"/>
    <property type="evidence" value="ECO:0007669"/>
    <property type="project" value="TreeGrafter"/>
</dbReference>
<keyword evidence="4" id="KW-0816">Tricarboxylic acid cycle</keyword>
<evidence type="ECO:0000256" key="3">
    <source>
        <dbReference type="ARBA" id="ARBA00022435"/>
    </source>
</evidence>
<dbReference type="InterPro" id="IPR046363">
    <property type="entry name" value="MS_N_TIM-barrel_dom"/>
</dbReference>
<dbReference type="EC" id="2.3.3.9" evidence="2"/>
<evidence type="ECO:0000259" key="8">
    <source>
        <dbReference type="Pfam" id="PF20659"/>
    </source>
</evidence>
<dbReference type="Proteomes" id="UP000310719">
    <property type="component" value="Chromosome"/>
</dbReference>
<dbReference type="InterPro" id="IPR011076">
    <property type="entry name" value="Malate_synth_sf"/>
</dbReference>
<dbReference type="SUPFAM" id="SSF51645">
    <property type="entry name" value="Malate synthase G"/>
    <property type="match status" value="1"/>
</dbReference>
<evidence type="ECO:0000313" key="10">
    <source>
        <dbReference type="Proteomes" id="UP000310719"/>
    </source>
</evidence>
<dbReference type="GO" id="GO:0006097">
    <property type="term" value="P:glyoxylate cycle"/>
    <property type="evidence" value="ECO:0007669"/>
    <property type="project" value="UniProtKB-KW"/>
</dbReference>
<dbReference type="InterPro" id="IPR001465">
    <property type="entry name" value="Malate_synthase_TIM"/>
</dbReference>
<name>A0A4U9HH07_9ENTR</name>
<comment type="catalytic activity">
    <reaction evidence="6">
        <text>glyoxylate + acetyl-CoA + H2O = (S)-malate + CoA + H(+)</text>
        <dbReference type="Rhea" id="RHEA:18181"/>
        <dbReference type="ChEBI" id="CHEBI:15377"/>
        <dbReference type="ChEBI" id="CHEBI:15378"/>
        <dbReference type="ChEBI" id="CHEBI:15589"/>
        <dbReference type="ChEBI" id="CHEBI:36655"/>
        <dbReference type="ChEBI" id="CHEBI:57287"/>
        <dbReference type="ChEBI" id="CHEBI:57288"/>
        <dbReference type="EC" id="2.3.3.9"/>
    </reaction>
</comment>
<gene>
    <name evidence="9" type="primary">aceB_3</name>
    <name evidence="9" type="ORF">NCTC13032_00314</name>
</gene>
<keyword evidence="5 9" id="KW-0808">Transferase</keyword>
<evidence type="ECO:0000256" key="6">
    <source>
        <dbReference type="ARBA" id="ARBA00047918"/>
    </source>
</evidence>
<accession>A0A4U9HH07</accession>
<dbReference type="GO" id="GO:0004474">
    <property type="term" value="F:malate synthase activity"/>
    <property type="evidence" value="ECO:0007669"/>
    <property type="project" value="UniProtKB-EC"/>
</dbReference>
<dbReference type="Pfam" id="PF20659">
    <property type="entry name" value="MS_C"/>
    <property type="match status" value="1"/>
</dbReference>